<evidence type="ECO:0000313" key="4">
    <source>
        <dbReference type="Proteomes" id="UP000002601"/>
    </source>
</evidence>
<evidence type="ECO:0000313" key="3">
    <source>
        <dbReference type="EMBL" id="ACS79121.1"/>
    </source>
</evidence>
<dbReference type="Proteomes" id="UP000002601">
    <property type="component" value="Chromosome"/>
</dbReference>
<dbReference type="OrthoDB" id="108476at2"/>
<keyword evidence="1 3" id="KW-0808">Transferase</keyword>
<gene>
    <name evidence="3" type="ordered locus">Desal_1057</name>
</gene>
<dbReference type="InterPro" id="IPR050447">
    <property type="entry name" value="Erg6_SMT_methyltransf"/>
</dbReference>
<dbReference type="SUPFAM" id="SSF53335">
    <property type="entry name" value="S-adenosyl-L-methionine-dependent methyltransferases"/>
    <property type="match status" value="1"/>
</dbReference>
<dbReference type="eggNOG" id="COG2226">
    <property type="taxonomic scope" value="Bacteria"/>
</dbReference>
<dbReference type="CDD" id="cd02440">
    <property type="entry name" value="AdoMet_MTases"/>
    <property type="match status" value="1"/>
</dbReference>
<dbReference type="PANTHER" id="PTHR44068">
    <property type="entry name" value="ZGC:194242"/>
    <property type="match status" value="1"/>
</dbReference>
<dbReference type="InterPro" id="IPR013216">
    <property type="entry name" value="Methyltransf_11"/>
</dbReference>
<keyword evidence="4" id="KW-1185">Reference proteome</keyword>
<evidence type="ECO:0000259" key="2">
    <source>
        <dbReference type="Pfam" id="PF08241"/>
    </source>
</evidence>
<dbReference type="STRING" id="526222.Desal_1057"/>
<reference evidence="3 4" key="1">
    <citation type="submission" date="2009-06" db="EMBL/GenBank/DDBJ databases">
        <title>Complete sequence of Desulfovibrio salexigens DSM 2638.</title>
        <authorList>
            <consortium name="US DOE Joint Genome Institute"/>
            <person name="Lucas S."/>
            <person name="Copeland A."/>
            <person name="Lapidus A."/>
            <person name="Glavina del Rio T."/>
            <person name="Tice H."/>
            <person name="Bruce D."/>
            <person name="Goodwin L."/>
            <person name="Pitluck S."/>
            <person name="Munk A.C."/>
            <person name="Brettin T."/>
            <person name="Detter J.C."/>
            <person name="Han C."/>
            <person name="Tapia R."/>
            <person name="Larimer F."/>
            <person name="Land M."/>
            <person name="Hauser L."/>
            <person name="Kyrpides N."/>
            <person name="Anderson I."/>
            <person name="Wall J.D."/>
            <person name="Arkin A.P."/>
            <person name="Dehal P."/>
            <person name="Chivian D."/>
            <person name="Giles B."/>
            <person name="Hazen T.C."/>
        </authorList>
    </citation>
    <scope>NUCLEOTIDE SEQUENCE [LARGE SCALE GENOMIC DNA]</scope>
    <source>
        <strain evidence="4">ATCC 14822 / DSM 2638 / NCIMB 8403 / VKM B-1763</strain>
    </source>
</reference>
<dbReference type="PANTHER" id="PTHR44068:SF11">
    <property type="entry name" value="GERANYL DIPHOSPHATE 2-C-METHYLTRANSFERASE"/>
    <property type="match status" value="1"/>
</dbReference>
<dbReference type="AlphaFoldDB" id="C6C0I7"/>
<dbReference type="Gene3D" id="3.40.50.150">
    <property type="entry name" value="Vaccinia Virus protein VP39"/>
    <property type="match status" value="1"/>
</dbReference>
<sequence>MTQINYSKSSKYTDLDTIYAQCSGPGGLKLSDFMAQKMGIRPDTRLLDVGCNRGVQACFLAKEYGVSVFGIDPWDDRMDGRPMVEHAQANAQQWGVENLVLTQKIGVPETHLASESFDFATSTTALEMVRGISGEEGYIECLKEIRRVLKPGGIFALGEPMHLDVPLPEDLEPYVSQPEFPWKECFRTVDSTVADLKLAGFEIVESGYAPDAWDWWMEFAKHDPFCKKDPDDDPKTLAVDNGRWTSFGYIIAKK</sequence>
<dbReference type="EMBL" id="CP001649">
    <property type="protein sequence ID" value="ACS79121.1"/>
    <property type="molecule type" value="Genomic_DNA"/>
</dbReference>
<dbReference type="InterPro" id="IPR029063">
    <property type="entry name" value="SAM-dependent_MTases_sf"/>
</dbReference>
<dbReference type="KEGG" id="dsa:Desal_1057"/>
<dbReference type="GO" id="GO:0032259">
    <property type="term" value="P:methylation"/>
    <property type="evidence" value="ECO:0007669"/>
    <property type="project" value="UniProtKB-KW"/>
</dbReference>
<dbReference type="HOGENOM" id="CLU_1084215_0_0_7"/>
<keyword evidence="3" id="KW-0489">Methyltransferase</keyword>
<organism evidence="3 4">
    <name type="scientific">Maridesulfovibrio salexigens (strain ATCC 14822 / DSM 2638 / NCIMB 8403 / VKM B-1763)</name>
    <name type="common">Desulfovibrio salexigens</name>
    <dbReference type="NCBI Taxonomy" id="526222"/>
    <lineage>
        <taxon>Bacteria</taxon>
        <taxon>Pseudomonadati</taxon>
        <taxon>Thermodesulfobacteriota</taxon>
        <taxon>Desulfovibrionia</taxon>
        <taxon>Desulfovibrionales</taxon>
        <taxon>Desulfovibrionaceae</taxon>
        <taxon>Maridesulfovibrio</taxon>
    </lineage>
</organism>
<evidence type="ECO:0000256" key="1">
    <source>
        <dbReference type="ARBA" id="ARBA00022679"/>
    </source>
</evidence>
<proteinExistence type="predicted"/>
<accession>C6C0I7</accession>
<dbReference type="GO" id="GO:0008757">
    <property type="term" value="F:S-adenosylmethionine-dependent methyltransferase activity"/>
    <property type="evidence" value="ECO:0007669"/>
    <property type="project" value="InterPro"/>
</dbReference>
<dbReference type="RefSeq" id="WP_015850940.1">
    <property type="nucleotide sequence ID" value="NC_012881.1"/>
</dbReference>
<name>C6C0I7_MARSD</name>
<protein>
    <submittedName>
        <fullName evidence="3">Methyltransferase type 11</fullName>
    </submittedName>
</protein>
<feature type="domain" description="Methyltransferase type 11" evidence="2">
    <location>
        <begin position="47"/>
        <end position="156"/>
    </location>
</feature>
<dbReference type="Pfam" id="PF08241">
    <property type="entry name" value="Methyltransf_11"/>
    <property type="match status" value="1"/>
</dbReference>